<protein>
    <submittedName>
        <fullName evidence="7">RNase adaptor protein RapZ</fullName>
    </submittedName>
</protein>
<dbReference type="Pfam" id="PF03668">
    <property type="entry name" value="RapZ-like_N"/>
    <property type="match status" value="1"/>
</dbReference>
<feature type="domain" description="RapZ C-terminal" evidence="6">
    <location>
        <begin position="167"/>
        <end position="276"/>
    </location>
</feature>
<evidence type="ECO:0000259" key="5">
    <source>
        <dbReference type="Pfam" id="PF03668"/>
    </source>
</evidence>
<comment type="caution">
    <text evidence="7">The sequence shown here is derived from an EMBL/GenBank/DDBJ whole genome shotgun (WGS) entry which is preliminary data.</text>
</comment>
<keyword evidence="1 4" id="KW-0547">Nucleotide-binding</keyword>
<name>A0A2S6NAS2_RHOGL</name>
<keyword evidence="3 4" id="KW-0342">GTP-binding</keyword>
<feature type="binding site" evidence="4">
    <location>
        <begin position="59"/>
        <end position="62"/>
    </location>
    <ligand>
        <name>GTP</name>
        <dbReference type="ChEBI" id="CHEBI:37565"/>
    </ligand>
</feature>
<dbReference type="SUPFAM" id="SSF52540">
    <property type="entry name" value="P-loop containing nucleoside triphosphate hydrolases"/>
    <property type="match status" value="1"/>
</dbReference>
<evidence type="ECO:0000256" key="3">
    <source>
        <dbReference type="ARBA" id="ARBA00023134"/>
    </source>
</evidence>
<dbReference type="OrthoDB" id="9784461at2"/>
<dbReference type="PANTHER" id="PTHR30448:SF0">
    <property type="entry name" value="RNASE ADAPTER PROTEIN RAPZ"/>
    <property type="match status" value="1"/>
</dbReference>
<evidence type="ECO:0000256" key="4">
    <source>
        <dbReference type="HAMAP-Rule" id="MF_00636"/>
    </source>
</evidence>
<dbReference type="AlphaFoldDB" id="A0A2S6NAS2"/>
<evidence type="ECO:0000256" key="2">
    <source>
        <dbReference type="ARBA" id="ARBA00022840"/>
    </source>
</evidence>
<dbReference type="NCBIfam" id="NF003828">
    <property type="entry name" value="PRK05416.1"/>
    <property type="match status" value="1"/>
</dbReference>
<feature type="domain" description="RapZ-like N-terminal" evidence="5">
    <location>
        <begin position="9"/>
        <end position="158"/>
    </location>
</feature>
<accession>A0A2S6NAS2</accession>
<evidence type="ECO:0000313" key="7">
    <source>
        <dbReference type="EMBL" id="PPQ31691.1"/>
    </source>
</evidence>
<dbReference type="GO" id="GO:0005524">
    <property type="term" value="F:ATP binding"/>
    <property type="evidence" value="ECO:0007669"/>
    <property type="project" value="UniProtKB-UniRule"/>
</dbReference>
<evidence type="ECO:0000313" key="8">
    <source>
        <dbReference type="Proteomes" id="UP000239724"/>
    </source>
</evidence>
<keyword evidence="8" id="KW-1185">Reference proteome</keyword>
<dbReference type="InterPro" id="IPR053930">
    <property type="entry name" value="RapZ-like_N"/>
</dbReference>
<dbReference type="EMBL" id="NHRY01000185">
    <property type="protein sequence ID" value="PPQ31691.1"/>
    <property type="molecule type" value="Genomic_DNA"/>
</dbReference>
<dbReference type="GO" id="GO:0005525">
    <property type="term" value="F:GTP binding"/>
    <property type="evidence" value="ECO:0007669"/>
    <property type="project" value="UniProtKB-UniRule"/>
</dbReference>
<dbReference type="Proteomes" id="UP000239724">
    <property type="component" value="Unassembled WGS sequence"/>
</dbReference>
<evidence type="ECO:0000259" key="6">
    <source>
        <dbReference type="Pfam" id="PF22740"/>
    </source>
</evidence>
<dbReference type="InterPro" id="IPR027417">
    <property type="entry name" value="P-loop_NTPase"/>
</dbReference>
<dbReference type="RefSeq" id="WP_104519999.1">
    <property type="nucleotide sequence ID" value="NZ_NHRY01000185.1"/>
</dbReference>
<reference evidence="7 8" key="1">
    <citation type="journal article" date="2018" name="Arch. Microbiol.">
        <title>New insights into the metabolic potential of the phototrophic purple bacterium Rhodopila globiformis DSM 161(T) from its draft genome sequence and evidence for a vanadium-dependent nitrogenase.</title>
        <authorList>
            <person name="Imhoff J.F."/>
            <person name="Rahn T."/>
            <person name="Kunzel S."/>
            <person name="Neulinger S.C."/>
        </authorList>
    </citation>
    <scope>NUCLEOTIDE SEQUENCE [LARGE SCALE GENOMIC DNA]</scope>
    <source>
        <strain evidence="7 8">DSM 161</strain>
    </source>
</reference>
<dbReference type="PANTHER" id="PTHR30448">
    <property type="entry name" value="RNASE ADAPTER PROTEIN RAPZ"/>
    <property type="match status" value="1"/>
</dbReference>
<gene>
    <name evidence="7" type="ORF">CCS01_16890</name>
</gene>
<keyword evidence="2 4" id="KW-0067">ATP-binding</keyword>
<dbReference type="Pfam" id="PF22740">
    <property type="entry name" value="PapZ_C"/>
    <property type="match status" value="1"/>
</dbReference>
<dbReference type="HAMAP" id="MF_00636">
    <property type="entry name" value="RapZ_like"/>
    <property type="match status" value="1"/>
</dbReference>
<organism evidence="7 8">
    <name type="scientific">Rhodopila globiformis</name>
    <name type="common">Rhodopseudomonas globiformis</name>
    <dbReference type="NCBI Taxonomy" id="1071"/>
    <lineage>
        <taxon>Bacteria</taxon>
        <taxon>Pseudomonadati</taxon>
        <taxon>Pseudomonadota</taxon>
        <taxon>Alphaproteobacteria</taxon>
        <taxon>Acetobacterales</taxon>
        <taxon>Acetobacteraceae</taxon>
        <taxon>Rhodopila</taxon>
    </lineage>
</organism>
<dbReference type="InterPro" id="IPR005337">
    <property type="entry name" value="RapZ-like"/>
</dbReference>
<dbReference type="InterPro" id="IPR053931">
    <property type="entry name" value="RapZ_C"/>
</dbReference>
<feature type="binding site" evidence="4">
    <location>
        <begin position="14"/>
        <end position="21"/>
    </location>
    <ligand>
        <name>ATP</name>
        <dbReference type="ChEBI" id="CHEBI:30616"/>
    </ligand>
</feature>
<evidence type="ECO:0000256" key="1">
    <source>
        <dbReference type="ARBA" id="ARBA00022741"/>
    </source>
</evidence>
<proteinExistence type="inferred from homology"/>
<sequence>MSGPARKSVVIVTGLSGGGKASILNALEDVGFETVDNPPLPMLEEMIAEVGCKLAVGVDARTRGFDAAAVLDVIDRLRQNPTLRVHLVYAWANETTLLRRYTESRRRHPLAPQGRVTDGISAEQALTDLLRVEADLVVDTSDLPIAHLRRLIERHFGSGSDDDQTRMIVSLISFAYPKGLPREADLVFDARFLRNPHYDPILRRKTGLDPDVGAYVEEDPDFVKFFSQLRELIDLLLPRFVQEGKKYATITIGCTGGRHRSVHLIEKLANHLTTRAAPGQADGTNHVPWRVYVTHRELARDGAQDVFLMDRPVAHLQDSDIDKAARTLSVQA</sequence>